<accession>A0A380ALX9</accession>
<evidence type="ECO:0000313" key="2">
    <source>
        <dbReference type="Proteomes" id="UP000255529"/>
    </source>
</evidence>
<organism evidence="1 2">
    <name type="scientific">Serratia quinivorans</name>
    <dbReference type="NCBI Taxonomy" id="137545"/>
    <lineage>
        <taxon>Bacteria</taxon>
        <taxon>Pseudomonadati</taxon>
        <taxon>Pseudomonadota</taxon>
        <taxon>Gammaproteobacteria</taxon>
        <taxon>Enterobacterales</taxon>
        <taxon>Yersiniaceae</taxon>
        <taxon>Serratia</taxon>
    </lineage>
</organism>
<dbReference type="AlphaFoldDB" id="A0A380ALX9"/>
<dbReference type="EMBL" id="UGYN01000002">
    <property type="protein sequence ID" value="SUI82131.1"/>
    <property type="molecule type" value="Genomic_DNA"/>
</dbReference>
<sequence>MKEAADLNNITEDEARGALESSQILSNMWTSAETALAGVAGDIGSALKPQLKEWEGQLNVWVKNNKAIITNAITEWVEGGGPKRVVDGLVKFGQVVWAVAEKMEWILPEDRKPEDMDTLEAARIRAVEIAGPEAEKLGLKDDTWGAVTGTGEKSRYIKEKQDEAATAWVGKHQGVSGDVTQPTSTDGEVIPVFSRPGNANANANVNNNNQYHFNVVLEGGATEAGAQELYDKFKALTGDAGGSSDTFDSASLMG</sequence>
<evidence type="ECO:0000313" key="1">
    <source>
        <dbReference type="EMBL" id="SUI82131.1"/>
    </source>
</evidence>
<proteinExistence type="predicted"/>
<dbReference type="Proteomes" id="UP000255529">
    <property type="component" value="Unassembled WGS sequence"/>
</dbReference>
<gene>
    <name evidence="1" type="ORF">NCTC11544_04326</name>
</gene>
<protein>
    <submittedName>
        <fullName evidence="1">Uncharacterized protein</fullName>
    </submittedName>
</protein>
<name>A0A380ALX9_9GAMM</name>
<reference evidence="1 2" key="1">
    <citation type="submission" date="2018-06" db="EMBL/GenBank/DDBJ databases">
        <authorList>
            <consortium name="Pathogen Informatics"/>
            <person name="Doyle S."/>
        </authorList>
    </citation>
    <scope>NUCLEOTIDE SEQUENCE [LARGE SCALE GENOMIC DNA]</scope>
    <source>
        <strain evidence="1 2">NCTC11544</strain>
    </source>
</reference>